<sequence>MASYGVAEAKNNFTHLLDRVQEGESITITKHGKPIAELRAPPITRAALTLEERRAFMKEFARRRDARPPLGMSAAALIRSMRDGDPE</sequence>
<reference evidence="4" key="1">
    <citation type="journal article" date="2019" name="Int. J. Syst. Evol. Microbiol.">
        <title>The Global Catalogue of Microorganisms (GCM) 10K type strain sequencing project: providing services to taxonomists for standard genome sequencing and annotation.</title>
        <authorList>
            <consortium name="The Broad Institute Genomics Platform"/>
            <consortium name="The Broad Institute Genome Sequencing Center for Infectious Disease"/>
            <person name="Wu L."/>
            <person name="Ma J."/>
        </authorList>
    </citation>
    <scope>NUCLEOTIDE SEQUENCE [LARGE SCALE GENOMIC DNA]</scope>
    <source>
        <strain evidence="4">JCM 12125</strain>
    </source>
</reference>
<comment type="caution">
    <text evidence="3">The sequence shown here is derived from an EMBL/GenBank/DDBJ whole genome shotgun (WGS) entry which is preliminary data.</text>
</comment>
<evidence type="ECO:0000313" key="3">
    <source>
        <dbReference type="EMBL" id="MFC5342955.1"/>
    </source>
</evidence>
<dbReference type="PANTHER" id="PTHR35377:SF8">
    <property type="entry name" value="ANTITOXIN VAPB22"/>
    <property type="match status" value="1"/>
</dbReference>
<organism evidence="3 4">
    <name type="scientific">Brevundimonas staleyi</name>
    <dbReference type="NCBI Taxonomy" id="74326"/>
    <lineage>
        <taxon>Bacteria</taxon>
        <taxon>Pseudomonadati</taxon>
        <taxon>Pseudomonadota</taxon>
        <taxon>Alphaproteobacteria</taxon>
        <taxon>Caulobacterales</taxon>
        <taxon>Caulobacteraceae</taxon>
        <taxon>Brevundimonas</taxon>
    </lineage>
</organism>
<dbReference type="SUPFAM" id="SSF143120">
    <property type="entry name" value="YefM-like"/>
    <property type="match status" value="1"/>
</dbReference>
<dbReference type="NCBIfam" id="TIGR01552">
    <property type="entry name" value="phd_fam"/>
    <property type="match status" value="1"/>
</dbReference>
<dbReference type="InterPro" id="IPR051416">
    <property type="entry name" value="phD-YefM_TA_antitoxins"/>
</dbReference>
<accession>A0ABW0FMI5</accession>
<dbReference type="InterPro" id="IPR006442">
    <property type="entry name" value="Antitoxin_Phd/YefM"/>
</dbReference>
<dbReference type="InterPro" id="IPR036165">
    <property type="entry name" value="YefM-like_sf"/>
</dbReference>
<gene>
    <name evidence="3" type="ORF">ACFPIE_03450</name>
</gene>
<dbReference type="EMBL" id="JBHSLF010000007">
    <property type="protein sequence ID" value="MFC5342955.1"/>
    <property type="molecule type" value="Genomic_DNA"/>
</dbReference>
<evidence type="ECO:0000313" key="4">
    <source>
        <dbReference type="Proteomes" id="UP001596152"/>
    </source>
</evidence>
<evidence type="ECO:0000256" key="2">
    <source>
        <dbReference type="RuleBase" id="RU362080"/>
    </source>
</evidence>
<dbReference type="PANTHER" id="PTHR35377">
    <property type="entry name" value="ANTITOXIN VAPB49-RELATED-RELATED"/>
    <property type="match status" value="1"/>
</dbReference>
<dbReference type="Gene3D" id="3.40.1620.10">
    <property type="entry name" value="YefM-like domain"/>
    <property type="match status" value="1"/>
</dbReference>
<protein>
    <recommendedName>
        <fullName evidence="2">Antitoxin</fullName>
    </recommendedName>
</protein>
<name>A0ABW0FMI5_9CAUL</name>
<evidence type="ECO:0000256" key="1">
    <source>
        <dbReference type="ARBA" id="ARBA00009981"/>
    </source>
</evidence>
<dbReference type="Pfam" id="PF02604">
    <property type="entry name" value="PhdYeFM_antitox"/>
    <property type="match status" value="1"/>
</dbReference>
<comment type="function">
    <text evidence="2">Antitoxin component of a type II toxin-antitoxin (TA) system.</text>
</comment>
<comment type="similarity">
    <text evidence="1 2">Belongs to the phD/YefM antitoxin family.</text>
</comment>
<dbReference type="RefSeq" id="WP_374036398.1">
    <property type="nucleotide sequence ID" value="NZ_CP169082.1"/>
</dbReference>
<proteinExistence type="inferred from homology"/>
<keyword evidence="4" id="KW-1185">Reference proteome</keyword>
<dbReference type="Proteomes" id="UP001596152">
    <property type="component" value="Unassembled WGS sequence"/>
</dbReference>